<feature type="transmembrane region" description="Helical" evidence="1">
    <location>
        <begin position="460"/>
        <end position="483"/>
    </location>
</feature>
<proteinExistence type="predicted"/>
<organism evidence="2 3">
    <name type="scientific">Paenibacillus antri</name>
    <dbReference type="NCBI Taxonomy" id="2582848"/>
    <lineage>
        <taxon>Bacteria</taxon>
        <taxon>Bacillati</taxon>
        <taxon>Bacillota</taxon>
        <taxon>Bacilli</taxon>
        <taxon>Bacillales</taxon>
        <taxon>Paenibacillaceae</taxon>
        <taxon>Paenibacillus</taxon>
    </lineage>
</organism>
<keyword evidence="1" id="KW-0472">Membrane</keyword>
<dbReference type="OrthoDB" id="9757876at2"/>
<keyword evidence="1" id="KW-1133">Transmembrane helix</keyword>
<dbReference type="SUPFAM" id="SSF82714">
    <property type="entry name" value="Multidrug efflux transporter AcrB TolC docking domain, DN and DC subdomains"/>
    <property type="match status" value="2"/>
</dbReference>
<dbReference type="EMBL" id="VCIW01000014">
    <property type="protein sequence ID" value="TLS50555.1"/>
    <property type="molecule type" value="Genomic_DNA"/>
</dbReference>
<comment type="caution">
    <text evidence="2">The sequence shown here is derived from an EMBL/GenBank/DDBJ whole genome shotgun (WGS) entry which is preliminary data.</text>
</comment>
<dbReference type="InterPro" id="IPR027463">
    <property type="entry name" value="AcrB_DN_DC_subdom"/>
</dbReference>
<feature type="transmembrane region" description="Helical" evidence="1">
    <location>
        <begin position="522"/>
        <end position="544"/>
    </location>
</feature>
<feature type="transmembrane region" description="Helical" evidence="1">
    <location>
        <begin position="981"/>
        <end position="1007"/>
    </location>
</feature>
<gene>
    <name evidence="2" type="ORF">FE782_19520</name>
</gene>
<dbReference type="PANTHER" id="PTHR32063">
    <property type="match status" value="1"/>
</dbReference>
<evidence type="ECO:0000313" key="3">
    <source>
        <dbReference type="Proteomes" id="UP000309676"/>
    </source>
</evidence>
<dbReference type="GO" id="GO:0005886">
    <property type="term" value="C:plasma membrane"/>
    <property type="evidence" value="ECO:0007669"/>
    <property type="project" value="TreeGrafter"/>
</dbReference>
<dbReference type="Gene3D" id="3.30.2090.10">
    <property type="entry name" value="Multidrug efflux transporter AcrB TolC docking domain, DN and DC subdomains"/>
    <property type="match status" value="2"/>
</dbReference>
<dbReference type="PANTHER" id="PTHR32063:SF0">
    <property type="entry name" value="SWARMING MOTILITY PROTEIN SWRC"/>
    <property type="match status" value="1"/>
</dbReference>
<dbReference type="SUPFAM" id="SSF82693">
    <property type="entry name" value="Multidrug efflux transporter AcrB pore domain, PN1, PN2, PC1 and PC2 subdomains"/>
    <property type="match status" value="2"/>
</dbReference>
<dbReference type="GO" id="GO:0042910">
    <property type="term" value="F:xenobiotic transmembrane transporter activity"/>
    <property type="evidence" value="ECO:0007669"/>
    <property type="project" value="TreeGrafter"/>
</dbReference>
<accession>A0A5R9GGL7</accession>
<feature type="transmembrane region" description="Helical" evidence="1">
    <location>
        <begin position="946"/>
        <end position="969"/>
    </location>
</feature>
<dbReference type="Gene3D" id="3.30.70.1430">
    <property type="entry name" value="Multidrug efflux transporter AcrB pore domain"/>
    <property type="match status" value="2"/>
</dbReference>
<dbReference type="Gene3D" id="3.30.70.1320">
    <property type="entry name" value="Multidrug efflux transporter AcrB pore domain like"/>
    <property type="match status" value="1"/>
</dbReference>
<dbReference type="PRINTS" id="PR00702">
    <property type="entry name" value="ACRIFLAVINRP"/>
</dbReference>
<protein>
    <submittedName>
        <fullName evidence="2">Efflux RND transporter permease subunit</fullName>
    </submittedName>
</protein>
<dbReference type="AlphaFoldDB" id="A0A5R9GGL7"/>
<dbReference type="InterPro" id="IPR001036">
    <property type="entry name" value="Acrflvin-R"/>
</dbReference>
<sequence>MNKLTDFSMKNIAAVFIIMLLLFGGGVYSATSLKMESMPDISLPIVMVQTQYTAPPKDVLDQITKPIEKAIANVQGMKNMTSTSSDNFSMITLEFDSGVNTEDAKDDIEGLLQNVRLPSGAERPKVLTIGFASQPVYYLSVYGENGMNQVELDRIYKDTILPAFNSLDGIDHVESIGNEEAVLNIRLHANALLNYGLTPQSVSQSIRAALMSSPAGTVDIDGNTQMVRIAGEFDTIYNLENLTISTPTGDTLQLNQISTVEAISESTFRARLDGKPAIGINLYKTKDANTVEFAAEADRLIAGWEQTHPNVKFHSVYNSATDIQHSIDGMVKEGLMGALLASVMILIFLRNIRMTFIVLVSIPLSILITLLVMAGLDITLNIMTLGGIAIAVGRVVDDSIVVIENIYSQLTKRQERNEGVIKFATAQVASAITSSTITTVGVFGPIAFVSGILGDVFRPFAITVVVAMMSSLLVAVTVIPMLAKLMVLNQKKLAHTEDHVGKAETAYRRILNWTLHNRIKTLLITAVIFVASIVGTVPFLPTAFMPESSSDKSMLFSLEMPSETSFETLDSKIKEIEAIMAASKDETGANTFTYVESLVGYAFGSEEQIPYTAMIFAEVSEATVANDALKVWEEKMLYEMPKNSEVSGQLISFSAGTGGADFVYNLKGEDQLYLEQAAAMIEAKLREYPELIDIENSLGEKKKEIEITVDQNKARMYALSSAQVLEMVAAWIREEQLGELRFNNVLYETKVEVDPNDKNSVEKIGSFILKSPLGQDVALNEIAKVQQIEAPVAIQREMQSQTLRVTATVDAVDKGGVIAKVTAELDTLELPPGVSREVKGISDDIAESFTQMFLAMLASIFIVYLVMVLAFGNASAPFAVLFSLPLAVIGGLLGLLVTGESINITSLIGFLMLIGIVVTNAIVLIDRVQQLRTEGKSVRDALLEGGMARLRPIIMTAGATIFALFPLALGFSKGAFISKGLAVVVIGGLTTSTLLTLVVVPVIYDLIESMKRRLTRKKDRHPTNEASPVQATL</sequence>
<feature type="transmembrane region" description="Helical" evidence="1">
    <location>
        <begin position="904"/>
        <end position="925"/>
    </location>
</feature>
<dbReference type="SUPFAM" id="SSF82866">
    <property type="entry name" value="Multidrug efflux transporter AcrB transmembrane domain"/>
    <property type="match status" value="2"/>
</dbReference>
<dbReference type="Pfam" id="PF00873">
    <property type="entry name" value="ACR_tran"/>
    <property type="match status" value="1"/>
</dbReference>
<dbReference type="RefSeq" id="WP_138195922.1">
    <property type="nucleotide sequence ID" value="NZ_VCIW01000014.1"/>
</dbReference>
<feature type="transmembrane region" description="Helical" evidence="1">
    <location>
        <begin position="878"/>
        <end position="898"/>
    </location>
</feature>
<feature type="transmembrane region" description="Helical" evidence="1">
    <location>
        <begin position="852"/>
        <end position="871"/>
    </location>
</feature>
<keyword evidence="3" id="KW-1185">Reference proteome</keyword>
<dbReference type="Gene3D" id="3.30.70.1440">
    <property type="entry name" value="Multidrug efflux transporter AcrB pore domain"/>
    <property type="match status" value="1"/>
</dbReference>
<feature type="transmembrane region" description="Helical" evidence="1">
    <location>
        <begin position="356"/>
        <end position="376"/>
    </location>
</feature>
<keyword evidence="1" id="KW-0812">Transmembrane</keyword>
<dbReference type="Gene3D" id="1.20.1640.10">
    <property type="entry name" value="Multidrug efflux transporter AcrB transmembrane domain"/>
    <property type="match status" value="2"/>
</dbReference>
<feature type="transmembrane region" description="Helical" evidence="1">
    <location>
        <begin position="428"/>
        <end position="454"/>
    </location>
</feature>
<reference evidence="2 3" key="1">
    <citation type="submission" date="2019-05" db="EMBL/GenBank/DDBJ databases">
        <authorList>
            <person name="Narsing Rao M.P."/>
            <person name="Li W.J."/>
        </authorList>
    </citation>
    <scope>NUCLEOTIDE SEQUENCE [LARGE SCALE GENOMIC DNA]</scope>
    <source>
        <strain evidence="2 3">SYSU_K30003</strain>
    </source>
</reference>
<evidence type="ECO:0000313" key="2">
    <source>
        <dbReference type="EMBL" id="TLS50555.1"/>
    </source>
</evidence>
<dbReference type="Proteomes" id="UP000309676">
    <property type="component" value="Unassembled WGS sequence"/>
</dbReference>
<evidence type="ECO:0000256" key="1">
    <source>
        <dbReference type="SAM" id="Phobius"/>
    </source>
</evidence>
<name>A0A5R9GGL7_9BACL</name>